<feature type="domain" description="HTH araC/xylS-type" evidence="4">
    <location>
        <begin position="217"/>
        <end position="315"/>
    </location>
</feature>
<dbReference type="EMBL" id="AP019536">
    <property type="protein sequence ID" value="BBI99940.1"/>
    <property type="molecule type" value="Genomic_DNA"/>
</dbReference>
<evidence type="ECO:0000313" key="5">
    <source>
        <dbReference type="EMBL" id="BBI99940.1"/>
    </source>
</evidence>
<dbReference type="Pfam" id="PF01965">
    <property type="entry name" value="DJ-1_PfpI"/>
    <property type="match status" value="1"/>
</dbReference>
<dbReference type="Pfam" id="PF12833">
    <property type="entry name" value="HTH_18"/>
    <property type="match status" value="1"/>
</dbReference>
<dbReference type="PANTHER" id="PTHR43130:SF11">
    <property type="entry name" value="TRANSCRIPTIONAL REGULATORY PROTEIN"/>
    <property type="match status" value="1"/>
</dbReference>
<dbReference type="Gene3D" id="1.10.10.60">
    <property type="entry name" value="Homeodomain-like"/>
    <property type="match status" value="1"/>
</dbReference>
<evidence type="ECO:0000313" key="6">
    <source>
        <dbReference type="Proteomes" id="UP001319121"/>
    </source>
</evidence>
<organism evidence="5 6">
    <name type="scientific">Ferrigenium kumadai</name>
    <dbReference type="NCBI Taxonomy" id="1682490"/>
    <lineage>
        <taxon>Bacteria</taxon>
        <taxon>Pseudomonadati</taxon>
        <taxon>Pseudomonadota</taxon>
        <taxon>Betaproteobacteria</taxon>
        <taxon>Nitrosomonadales</taxon>
        <taxon>Gallionellaceae</taxon>
        <taxon>Ferrigenium</taxon>
    </lineage>
</organism>
<dbReference type="InterPro" id="IPR002818">
    <property type="entry name" value="DJ-1/PfpI"/>
</dbReference>
<proteinExistence type="predicted"/>
<dbReference type="GO" id="GO:0003700">
    <property type="term" value="F:DNA-binding transcription factor activity"/>
    <property type="evidence" value="ECO:0007669"/>
    <property type="project" value="InterPro"/>
</dbReference>
<dbReference type="InterPro" id="IPR009057">
    <property type="entry name" value="Homeodomain-like_sf"/>
</dbReference>
<keyword evidence="6" id="KW-1185">Reference proteome</keyword>
<dbReference type="SUPFAM" id="SSF52317">
    <property type="entry name" value="Class I glutamine amidotransferase-like"/>
    <property type="match status" value="1"/>
</dbReference>
<keyword evidence="3" id="KW-0804">Transcription</keyword>
<evidence type="ECO:0000256" key="2">
    <source>
        <dbReference type="ARBA" id="ARBA00023125"/>
    </source>
</evidence>
<dbReference type="Proteomes" id="UP001319121">
    <property type="component" value="Chromosome"/>
</dbReference>
<keyword evidence="2" id="KW-0238">DNA-binding</keyword>
<dbReference type="PROSITE" id="PS00041">
    <property type="entry name" value="HTH_ARAC_FAMILY_1"/>
    <property type="match status" value="1"/>
</dbReference>
<dbReference type="InterPro" id="IPR018060">
    <property type="entry name" value="HTH_AraC"/>
</dbReference>
<dbReference type="InterPro" id="IPR029062">
    <property type="entry name" value="Class_I_gatase-like"/>
</dbReference>
<dbReference type="PANTHER" id="PTHR43130">
    <property type="entry name" value="ARAC-FAMILY TRANSCRIPTIONAL REGULATOR"/>
    <property type="match status" value="1"/>
</dbReference>
<reference evidence="5 6" key="1">
    <citation type="submission" date="2019-03" db="EMBL/GenBank/DDBJ databases">
        <title>Complete genome sequence of Ferrigenium kumadai strain An22, a microaerophilic iron-oxidizing bacterium isolated from a paddy field soil.</title>
        <authorList>
            <person name="Watanabe T."/>
            <person name="Asakawa S."/>
        </authorList>
    </citation>
    <scope>NUCLEOTIDE SEQUENCE [LARGE SCALE GENOMIC DNA]</scope>
    <source>
        <strain evidence="5 6">An22</strain>
    </source>
</reference>
<keyword evidence="1" id="KW-0805">Transcription regulation</keyword>
<dbReference type="GO" id="GO:0043565">
    <property type="term" value="F:sequence-specific DNA binding"/>
    <property type="evidence" value="ECO:0007669"/>
    <property type="project" value="InterPro"/>
</dbReference>
<dbReference type="SMART" id="SM00342">
    <property type="entry name" value="HTH_ARAC"/>
    <property type="match status" value="1"/>
</dbReference>
<dbReference type="CDD" id="cd03138">
    <property type="entry name" value="GATase1_AraC_2"/>
    <property type="match status" value="1"/>
</dbReference>
<dbReference type="SUPFAM" id="SSF46689">
    <property type="entry name" value="Homeodomain-like"/>
    <property type="match status" value="2"/>
</dbReference>
<dbReference type="Gene3D" id="3.40.50.880">
    <property type="match status" value="1"/>
</dbReference>
<protein>
    <submittedName>
        <fullName evidence="5">Transcriptional regulator</fullName>
    </submittedName>
</protein>
<accession>A0AAN1SZG5</accession>
<dbReference type="KEGG" id="fku:FGKAn22_16330"/>
<evidence type="ECO:0000256" key="3">
    <source>
        <dbReference type="ARBA" id="ARBA00023163"/>
    </source>
</evidence>
<sequence>MKIALLLEDGSTASSVAITLDMFRLAARFQPEAGWRPHLYSPHGGLVRLTDAMAVETQRLPADLGGYDAIILPGFFAESVECITERLQTSWRGVIAHLQKLPDSTLVAASCYGTFVLAEAGLLNGVPATTTWWLSDAFRQRYPQVKLDADKALVDSGRAITAGAMTAHADLALHVLRRLGGVALARSVGGIMLVDGARTSQRPFMSVQKDYAEPLIQHAIAWMEKHLTHPASIDELADAMHVSYRTLNRRFTEVVGMAPLAYMQALKIERAKELLEISNADFETITEKVGYGDASSFRRLFKRSTGLSPAQYRRQFKGNMK</sequence>
<dbReference type="PROSITE" id="PS01124">
    <property type="entry name" value="HTH_ARAC_FAMILY_2"/>
    <property type="match status" value="1"/>
</dbReference>
<evidence type="ECO:0000256" key="1">
    <source>
        <dbReference type="ARBA" id="ARBA00023015"/>
    </source>
</evidence>
<dbReference type="AlphaFoldDB" id="A0AAN1SZG5"/>
<dbReference type="RefSeq" id="WP_212785201.1">
    <property type="nucleotide sequence ID" value="NZ_AP019536.1"/>
</dbReference>
<name>A0AAN1SZG5_9PROT</name>
<dbReference type="InterPro" id="IPR052158">
    <property type="entry name" value="INH-QAR"/>
</dbReference>
<gene>
    <name evidence="5" type="ORF">FGKAn22_16330</name>
</gene>
<evidence type="ECO:0000259" key="4">
    <source>
        <dbReference type="PROSITE" id="PS01124"/>
    </source>
</evidence>
<dbReference type="InterPro" id="IPR018062">
    <property type="entry name" value="HTH_AraC-typ_CS"/>
</dbReference>